<evidence type="ECO:0000313" key="2">
    <source>
        <dbReference type="EMBL" id="KKW28346.1"/>
    </source>
</evidence>
<organism evidence="2 3">
    <name type="scientific">Candidatus Uhrbacteria bacterium GW2011_GWD2_52_7</name>
    <dbReference type="NCBI Taxonomy" id="1618989"/>
    <lineage>
        <taxon>Bacteria</taxon>
        <taxon>Candidatus Uhriibacteriota</taxon>
    </lineage>
</organism>
<accession>A0A0G1XBK6</accession>
<proteinExistence type="predicted"/>
<name>A0A0G1XBK6_9BACT</name>
<feature type="transmembrane region" description="Helical" evidence="1">
    <location>
        <begin position="12"/>
        <end position="36"/>
    </location>
</feature>
<dbReference type="AlphaFoldDB" id="A0A0G1XBK6"/>
<keyword evidence="1" id="KW-0472">Membrane</keyword>
<reference evidence="2 3" key="1">
    <citation type="journal article" date="2015" name="Nature">
        <title>rRNA introns, odd ribosomes, and small enigmatic genomes across a large radiation of phyla.</title>
        <authorList>
            <person name="Brown C.T."/>
            <person name="Hug L.A."/>
            <person name="Thomas B.C."/>
            <person name="Sharon I."/>
            <person name="Castelle C.J."/>
            <person name="Singh A."/>
            <person name="Wilkins M.J."/>
            <person name="Williams K.H."/>
            <person name="Banfield J.F."/>
        </authorList>
    </citation>
    <scope>NUCLEOTIDE SEQUENCE [LARGE SCALE GENOMIC DNA]</scope>
</reference>
<keyword evidence="1" id="KW-0812">Transmembrane</keyword>
<comment type="caution">
    <text evidence="2">The sequence shown here is derived from an EMBL/GenBank/DDBJ whole genome shotgun (WGS) entry which is preliminary data.</text>
</comment>
<evidence type="ECO:0000313" key="3">
    <source>
        <dbReference type="Proteomes" id="UP000034846"/>
    </source>
</evidence>
<dbReference type="EMBL" id="LCRD01000075">
    <property type="protein sequence ID" value="KKW28346.1"/>
    <property type="molecule type" value="Genomic_DNA"/>
</dbReference>
<sequence>MTDVINLTKKAFTWSVVVMTIAWSIGLSALAAPLAANGAECPTLEAGDLFKVKGNTAVYLLDSDMKRLYFPTSEVFHTWFSDFSGVVEIDSTCVSAYPNAVNPSGINYRPGSRLVKVTISPEVYAVGPGNVRHLLGSEDEAKALYGDSWASLVRDVHDFHWPNYTTGAEVNGLHNGMLVKRADASMIYTVVDGKLTAVDGTLSSFVAGDVHTVASSLVDALELNVNSATAASLVADPSQGSGSGTPGTTPVVGGDLMVSLSANTPEAGNVVINVDNVVFSKFVFKAGSSAAVVVNSVRIDRKGLGSTGDFTSVTLYDGSTKLGSTKTSWHSDGYMDYNISGGLNIPAGSSKELTVVAKLDTAGKYNKLGVTQVTTNGSSVTGLPVYGSEKVGVDVGVGTVSVTRAGVASQIKNVGTNDVTLAQFKLAVDSVEDATFSKVTLKNKATTSNASDNDVTNLYLYKGVTKLAGPVSMVNDKITFVLDSAFAINKSKNETFKVVGDVAAGVDSHVDFALDATTDLEVIGKTYGTNLTITNTLAVGDAGTTDTTIGGAELNVSLSGVALDTLDDKENLSFGVLTLSAGATDLKITDMNLIIAETAASGESSVYDVDNFEMIDQATGAAYSGSNDSTTGDHVATSETWSFTDELYLEAGKTYKFTLQGDIPAGVTTTASYKVNTTISTANLTAETVPAGDAISNFSVGSIVGKAITVKAPTLTLKGVALTNANAVVNDTDVILFKGTMEASADNIHVEQIHFEENGTVLAIDNWSELGFYTVNADGTYTQQQKLTNSQMTTGSLDFDTLDFTVNNGAKVTFVVKGTLASTLTGDTTLLVDLNYVNAKDTDNDTATTVNATGASLATDAANTVAGTRTLTMYGTGILYLSMLNTDTGFNKDRIV</sequence>
<feature type="non-terminal residue" evidence="2">
    <location>
        <position position="896"/>
    </location>
</feature>
<keyword evidence="1" id="KW-1133">Transmembrane helix</keyword>
<protein>
    <submittedName>
        <fullName evidence="2">Uncharacterized protein</fullName>
    </submittedName>
</protein>
<dbReference type="Proteomes" id="UP000034846">
    <property type="component" value="Unassembled WGS sequence"/>
</dbReference>
<gene>
    <name evidence="2" type="ORF">UY72_C0075G0005</name>
</gene>
<evidence type="ECO:0000256" key="1">
    <source>
        <dbReference type="SAM" id="Phobius"/>
    </source>
</evidence>